<evidence type="ECO:0000256" key="6">
    <source>
        <dbReference type="ARBA" id="ARBA00022927"/>
    </source>
</evidence>
<evidence type="ECO:0000256" key="5">
    <source>
        <dbReference type="ARBA" id="ARBA00022737"/>
    </source>
</evidence>
<dbReference type="GO" id="GO:0098943">
    <property type="term" value="P:neurotransmitter receptor transport, postsynaptic endosome to lysosome"/>
    <property type="evidence" value="ECO:0007669"/>
    <property type="project" value="TreeGrafter"/>
</dbReference>
<keyword evidence="8" id="KW-0333">Golgi apparatus</keyword>
<reference evidence="11 12" key="1">
    <citation type="submission" date="2019-08" db="EMBL/GenBank/DDBJ databases">
        <authorList>
            <person name="Alioto T."/>
            <person name="Alioto T."/>
            <person name="Gomez Garrido J."/>
        </authorList>
    </citation>
    <scope>NUCLEOTIDE SEQUENCE [LARGE SCALE GENOMIC DNA]</scope>
</reference>
<evidence type="ECO:0000259" key="10">
    <source>
        <dbReference type="SMART" id="SM01354"/>
    </source>
</evidence>
<comment type="subcellular location">
    <subcellularLocation>
        <location evidence="1">Endomembrane system</location>
    </subcellularLocation>
    <subcellularLocation>
        <location evidence="8">Golgi apparatus</location>
    </subcellularLocation>
</comment>
<feature type="domain" description="AP-3 complex subunit delta" evidence="10">
    <location>
        <begin position="664"/>
        <end position="794"/>
    </location>
</feature>
<keyword evidence="4 8" id="KW-0813">Transport</keyword>
<dbReference type="InterPro" id="IPR011989">
    <property type="entry name" value="ARM-like"/>
</dbReference>
<evidence type="ECO:0000313" key="12">
    <source>
        <dbReference type="Proteomes" id="UP000325440"/>
    </source>
</evidence>
<name>A0A5E4MLU5_9HEMI</name>
<dbReference type="AlphaFoldDB" id="A0A5E4MLU5"/>
<feature type="compositionally biased region" description="Basic residues" evidence="9">
    <location>
        <begin position="723"/>
        <end position="740"/>
    </location>
</feature>
<dbReference type="Pfam" id="PF06375">
    <property type="entry name" value="AP3D1"/>
    <property type="match status" value="1"/>
</dbReference>
<evidence type="ECO:0000256" key="4">
    <source>
        <dbReference type="ARBA" id="ARBA00022448"/>
    </source>
</evidence>
<dbReference type="OrthoDB" id="10264595at2759"/>
<dbReference type="InterPro" id="IPR016024">
    <property type="entry name" value="ARM-type_fold"/>
</dbReference>
<feature type="compositionally biased region" description="Basic residues" evidence="9">
    <location>
        <begin position="808"/>
        <end position="829"/>
    </location>
</feature>
<dbReference type="InterPro" id="IPR002553">
    <property type="entry name" value="Clathrin/coatomer_adapt-like_N"/>
</dbReference>
<dbReference type="GO" id="GO:0048499">
    <property type="term" value="P:synaptic vesicle membrane organization"/>
    <property type="evidence" value="ECO:0007669"/>
    <property type="project" value="TreeGrafter"/>
</dbReference>
<dbReference type="PANTHER" id="PTHR22781">
    <property type="entry name" value="DELTA ADAPTIN-RELATED"/>
    <property type="match status" value="1"/>
</dbReference>
<dbReference type="EMBL" id="CABPRJ010000955">
    <property type="protein sequence ID" value="VVC32421.1"/>
    <property type="molecule type" value="Genomic_DNA"/>
</dbReference>
<dbReference type="GO" id="GO:0030123">
    <property type="term" value="C:AP-3 adaptor complex"/>
    <property type="evidence" value="ECO:0007669"/>
    <property type="project" value="InterPro"/>
</dbReference>
<comment type="similarity">
    <text evidence="2 8">Belongs to the adaptor complexes large subunit family.</text>
</comment>
<dbReference type="Gene3D" id="1.25.10.10">
    <property type="entry name" value="Leucine-rich Repeat Variant"/>
    <property type="match status" value="1"/>
</dbReference>
<dbReference type="GO" id="GO:0098830">
    <property type="term" value="C:presynaptic endosome"/>
    <property type="evidence" value="ECO:0007669"/>
    <property type="project" value="TreeGrafter"/>
</dbReference>
<dbReference type="Proteomes" id="UP000325440">
    <property type="component" value="Unassembled WGS sequence"/>
</dbReference>
<dbReference type="PIRSF" id="PIRSF037092">
    <property type="entry name" value="AP3_complex_delta"/>
    <property type="match status" value="1"/>
</dbReference>
<keyword evidence="7" id="KW-0472">Membrane</keyword>
<feature type="region of interest" description="Disordered" evidence="9">
    <location>
        <begin position="630"/>
        <end position="673"/>
    </location>
</feature>
<feature type="region of interest" description="Disordered" evidence="9">
    <location>
        <begin position="786"/>
        <end position="829"/>
    </location>
</feature>
<protein>
    <recommendedName>
        <fullName evidence="3 8">AP-3 complex subunit delta</fullName>
    </recommendedName>
</protein>
<evidence type="ECO:0000313" key="11">
    <source>
        <dbReference type="EMBL" id="VVC32421.1"/>
    </source>
</evidence>
<accession>A0A5E4MLU5</accession>
<proteinExistence type="inferred from homology"/>
<dbReference type="FunFam" id="1.25.10.10:FF:000251">
    <property type="entry name" value="AP-3 complex subunit delta"/>
    <property type="match status" value="1"/>
</dbReference>
<dbReference type="GO" id="GO:0006623">
    <property type="term" value="P:protein targeting to vacuole"/>
    <property type="evidence" value="ECO:0007669"/>
    <property type="project" value="TreeGrafter"/>
</dbReference>
<dbReference type="PANTHER" id="PTHR22781:SF12">
    <property type="entry name" value="AP-3 COMPLEX SUBUNIT DELTA-1"/>
    <property type="match status" value="1"/>
</dbReference>
<dbReference type="SMART" id="SM01354">
    <property type="entry name" value="BLVR"/>
    <property type="match status" value="1"/>
</dbReference>
<dbReference type="GO" id="GO:0043195">
    <property type="term" value="C:terminal bouton"/>
    <property type="evidence" value="ECO:0007669"/>
    <property type="project" value="TreeGrafter"/>
</dbReference>
<evidence type="ECO:0000256" key="1">
    <source>
        <dbReference type="ARBA" id="ARBA00004308"/>
    </source>
</evidence>
<dbReference type="GO" id="GO:0005794">
    <property type="term" value="C:Golgi apparatus"/>
    <property type="evidence" value="ECO:0007669"/>
    <property type="project" value="UniProtKB-SubCell"/>
</dbReference>
<dbReference type="GO" id="GO:0010008">
    <property type="term" value="C:endosome membrane"/>
    <property type="evidence" value="ECO:0007669"/>
    <property type="project" value="TreeGrafter"/>
</dbReference>
<dbReference type="GO" id="GO:1904115">
    <property type="term" value="C:axon cytoplasm"/>
    <property type="evidence" value="ECO:0007669"/>
    <property type="project" value="GOC"/>
</dbReference>
<dbReference type="Pfam" id="PF01602">
    <property type="entry name" value="Adaptin_N"/>
    <property type="match status" value="1"/>
</dbReference>
<evidence type="ECO:0000256" key="2">
    <source>
        <dbReference type="ARBA" id="ARBA00006613"/>
    </source>
</evidence>
<keyword evidence="5" id="KW-0677">Repeat</keyword>
<dbReference type="GO" id="GO:0016182">
    <property type="term" value="P:synaptic vesicle budding from endosome"/>
    <property type="evidence" value="ECO:0007669"/>
    <property type="project" value="TreeGrafter"/>
</dbReference>
<evidence type="ECO:0000256" key="7">
    <source>
        <dbReference type="ARBA" id="ARBA00023136"/>
    </source>
</evidence>
<dbReference type="InterPro" id="IPR010474">
    <property type="entry name" value="AP3D_dom_metazoa"/>
</dbReference>
<dbReference type="GO" id="GO:0048490">
    <property type="term" value="P:anterograde synaptic vesicle transport"/>
    <property type="evidence" value="ECO:0007669"/>
    <property type="project" value="TreeGrafter"/>
</dbReference>
<sequence>MALKKVRGNIERMFDKNLTDLVRGIRNSKENEAKYIAQCMEEIKQELRQENVAVKATAVAKLTYLQMLGYDISWAGFNIIEVMSSSKFTYKRIGYLASSQSFHTDTDLLMLTTNMIRKDLNSQNQYDAGVALSALACFISPDLARDLANDIMTLLSSTKPYLRKKAVLMMYKVFLRFPEALRPAFPRLKDKLEDMDCGVQSAAVNVVCELARKNPKNYLSLAPVFFKLMTSSTNNWMLIKIIKLFGALTPLEPRLGKKLIEPLTNLIHSTSAMSLLYECINTVIAVLISISSGMPNHSASIQLCVQKLRILIEDSDQNLKYLGLLAMSKILKTHPKSVQAHKDLIMVCLDDKDESIRLRALDLLYGMVSKKNLMEIVKKLMVHMDKAEGTVYRDELLVKIIDICSQDNYHFITSFEWYVSVLVELARVEGMKHGPLLAHQMLDVAVRVKAIRPFAVGQMTLLLNNSHMFMQPSGGSNMANVLYAAAWICGEYANELEKPEETLFSMLTGKVHSLPGHIQSAYVQNIMKVLSIILSKGNIQQSIKVCKRVSDKLVQYVSSGDLEVQERSSAALQLISYILKELENGDNDDVCTQLAYLFSGELNPVAPKAQRKVQVPEGLNLNQWINEPLQSSSESDDDNLSDGHSNFFNLGGFDKTEENENTPNTAEQVEKNRKARLQEQENNPNYLKLNSNNDQICDIPITSIDLPTSLNVSGFISSDKYIKTKKSKKDKKKSKKKKRGQNNFEDEEIVEPIIEMIVNRDIGEMPDGAEDSDGAIDVQKDMNDPHTALDIDLDVPEIERPPPVEEKKHKKKKKEKEKKKKTEKSKKLKKIDKNDQQLIEIKQGYEEALGICTPSKEIVQAEDLSFNKLAMDKFILLEYKIDPKSELSNLATVFFRFTNVGNNCLIKNIEIDVTNSAAIQFLDEVYTYYFLFSSKYLINSYLFKLSI</sequence>
<feature type="region of interest" description="Disordered" evidence="9">
    <location>
        <begin position="723"/>
        <end position="747"/>
    </location>
</feature>
<organism evidence="11 12">
    <name type="scientific">Cinara cedri</name>
    <dbReference type="NCBI Taxonomy" id="506608"/>
    <lineage>
        <taxon>Eukaryota</taxon>
        <taxon>Metazoa</taxon>
        <taxon>Ecdysozoa</taxon>
        <taxon>Arthropoda</taxon>
        <taxon>Hexapoda</taxon>
        <taxon>Insecta</taxon>
        <taxon>Pterygota</taxon>
        <taxon>Neoptera</taxon>
        <taxon>Paraneoptera</taxon>
        <taxon>Hemiptera</taxon>
        <taxon>Sternorrhyncha</taxon>
        <taxon>Aphidomorpha</taxon>
        <taxon>Aphidoidea</taxon>
        <taxon>Aphididae</taxon>
        <taxon>Lachninae</taxon>
        <taxon>Cinara</taxon>
    </lineage>
</organism>
<dbReference type="InterPro" id="IPR017105">
    <property type="entry name" value="AP3_complex_dsu"/>
</dbReference>
<comment type="subunit">
    <text evidence="8">Adaptor protein complex 3 (AP-3) is a heterotetramer.</text>
</comment>
<dbReference type="GO" id="GO:0006896">
    <property type="term" value="P:Golgi to vacuole transport"/>
    <property type="evidence" value="ECO:0007669"/>
    <property type="project" value="TreeGrafter"/>
</dbReference>
<keyword evidence="6 8" id="KW-0653">Protein transport</keyword>
<gene>
    <name evidence="11" type="ORF">CINCED_3A020925</name>
</gene>
<feature type="compositionally biased region" description="Basic and acidic residues" evidence="9">
    <location>
        <begin position="797"/>
        <end position="807"/>
    </location>
</feature>
<dbReference type="SUPFAM" id="SSF48371">
    <property type="entry name" value="ARM repeat"/>
    <property type="match status" value="1"/>
</dbReference>
<keyword evidence="12" id="KW-1185">Reference proteome</keyword>
<evidence type="ECO:0000256" key="8">
    <source>
        <dbReference type="PIRNR" id="PIRNR037092"/>
    </source>
</evidence>
<evidence type="ECO:0000256" key="3">
    <source>
        <dbReference type="ARBA" id="ARBA00015717"/>
    </source>
</evidence>
<evidence type="ECO:0000256" key="9">
    <source>
        <dbReference type="SAM" id="MobiDB-lite"/>
    </source>
</evidence>